<dbReference type="AlphaFoldDB" id="A0A843TIP0"/>
<gene>
    <name evidence="1" type="ORF">Taro_003029</name>
</gene>
<sequence length="209" mass="23233">MSDREEGLSETLVVTMDVVPCVTDCQRVRCCIGFVARDCFCDELDGKRWLTGARGKTLVREAELDRAENSGSGGGFREEASKGSARIEVWQDFLHASEALLFLPFRVSTLGLAGQDSGYRLVTGNADLGSLHGASHFKHDSLLRCVLRTTFLTRGMSSFWKATKLGLLENEDLRWFLYENRDTEFLSEKAMSRAVAFRSGPLAHSRSAL</sequence>
<evidence type="ECO:0000313" key="2">
    <source>
        <dbReference type="Proteomes" id="UP000652761"/>
    </source>
</evidence>
<evidence type="ECO:0000313" key="1">
    <source>
        <dbReference type="EMBL" id="MQL70711.1"/>
    </source>
</evidence>
<protein>
    <submittedName>
        <fullName evidence="1">Uncharacterized protein</fullName>
    </submittedName>
</protein>
<reference evidence="1" key="1">
    <citation type="submission" date="2017-07" db="EMBL/GenBank/DDBJ databases">
        <title>Taro Niue Genome Assembly and Annotation.</title>
        <authorList>
            <person name="Atibalentja N."/>
            <person name="Keating K."/>
            <person name="Fields C.J."/>
        </authorList>
    </citation>
    <scope>NUCLEOTIDE SEQUENCE</scope>
    <source>
        <strain evidence="1">Niue_2</strain>
        <tissue evidence="1">Leaf</tissue>
    </source>
</reference>
<dbReference type="Proteomes" id="UP000652761">
    <property type="component" value="Unassembled WGS sequence"/>
</dbReference>
<comment type="caution">
    <text evidence="1">The sequence shown here is derived from an EMBL/GenBank/DDBJ whole genome shotgun (WGS) entry which is preliminary data.</text>
</comment>
<accession>A0A843TIP0</accession>
<name>A0A843TIP0_COLES</name>
<dbReference type="EMBL" id="NMUH01000076">
    <property type="protein sequence ID" value="MQL70711.1"/>
    <property type="molecule type" value="Genomic_DNA"/>
</dbReference>
<keyword evidence="2" id="KW-1185">Reference proteome</keyword>
<organism evidence="1 2">
    <name type="scientific">Colocasia esculenta</name>
    <name type="common">Wild taro</name>
    <name type="synonym">Arum esculentum</name>
    <dbReference type="NCBI Taxonomy" id="4460"/>
    <lineage>
        <taxon>Eukaryota</taxon>
        <taxon>Viridiplantae</taxon>
        <taxon>Streptophyta</taxon>
        <taxon>Embryophyta</taxon>
        <taxon>Tracheophyta</taxon>
        <taxon>Spermatophyta</taxon>
        <taxon>Magnoliopsida</taxon>
        <taxon>Liliopsida</taxon>
        <taxon>Araceae</taxon>
        <taxon>Aroideae</taxon>
        <taxon>Colocasieae</taxon>
        <taxon>Colocasia</taxon>
    </lineage>
</organism>
<proteinExistence type="predicted"/>